<organism evidence="2">
    <name type="scientific">Harpegnathos saltator</name>
    <name type="common">Jerdon's jumping ant</name>
    <dbReference type="NCBI Taxonomy" id="610380"/>
    <lineage>
        <taxon>Eukaryota</taxon>
        <taxon>Metazoa</taxon>
        <taxon>Ecdysozoa</taxon>
        <taxon>Arthropoda</taxon>
        <taxon>Hexapoda</taxon>
        <taxon>Insecta</taxon>
        <taxon>Pterygota</taxon>
        <taxon>Neoptera</taxon>
        <taxon>Endopterygota</taxon>
        <taxon>Hymenoptera</taxon>
        <taxon>Apocrita</taxon>
        <taxon>Aculeata</taxon>
        <taxon>Formicoidea</taxon>
        <taxon>Formicidae</taxon>
        <taxon>Ponerinae</taxon>
        <taxon>Ponerini</taxon>
        <taxon>Harpegnathos</taxon>
    </lineage>
</organism>
<evidence type="ECO:0000313" key="1">
    <source>
        <dbReference type="EMBL" id="EFN89470.1"/>
    </source>
</evidence>
<dbReference type="EMBL" id="GL445549">
    <property type="protein sequence ID" value="EFN89470.1"/>
    <property type="molecule type" value="Genomic_DNA"/>
</dbReference>
<gene>
    <name evidence="1" type="ORF">EAI_06071</name>
</gene>
<dbReference type="InParanoid" id="E2B4C2"/>
<proteinExistence type="predicted"/>
<accession>E2B4C2</accession>
<dbReference type="AlphaFoldDB" id="E2B4C2"/>
<name>E2B4C2_HARSA</name>
<evidence type="ECO:0000313" key="2">
    <source>
        <dbReference type="Proteomes" id="UP000008237"/>
    </source>
</evidence>
<sequence>MSYQTAAKYMKKSKTFVSKWMNRCVEVKNVDDLPERGSIQKTTDKEDKLILQMFANNIRLLLRGEQAALKEKRSKYIM</sequence>
<keyword evidence="2" id="KW-1185">Reference proteome</keyword>
<dbReference type="Proteomes" id="UP000008237">
    <property type="component" value="Unassembled WGS sequence"/>
</dbReference>
<protein>
    <submittedName>
        <fullName evidence="1">Uncharacterized protein</fullName>
    </submittedName>
</protein>
<reference evidence="1 2" key="1">
    <citation type="journal article" date="2010" name="Science">
        <title>Genomic comparison of the ants Camponotus floridanus and Harpegnathos saltator.</title>
        <authorList>
            <person name="Bonasio R."/>
            <person name="Zhang G."/>
            <person name="Ye C."/>
            <person name="Mutti N.S."/>
            <person name="Fang X."/>
            <person name="Qin N."/>
            <person name="Donahue G."/>
            <person name="Yang P."/>
            <person name="Li Q."/>
            <person name="Li C."/>
            <person name="Zhang P."/>
            <person name="Huang Z."/>
            <person name="Berger S.L."/>
            <person name="Reinberg D."/>
            <person name="Wang J."/>
            <person name="Liebig J."/>
        </authorList>
    </citation>
    <scope>NUCLEOTIDE SEQUENCE [LARGE SCALE GENOMIC DNA]</scope>
    <source>
        <strain evidence="1 2">R22 G/1</strain>
    </source>
</reference>